<reference evidence="1 2" key="1">
    <citation type="submission" date="2021-01" db="EMBL/GenBank/DDBJ databases">
        <title>Genomic Encyclopedia of Type Strains, Phase IV (KMG-IV): sequencing the most valuable type-strain genomes for metagenomic binning, comparative biology and taxonomic classification.</title>
        <authorList>
            <person name="Goeker M."/>
        </authorList>
    </citation>
    <scope>NUCLEOTIDE SEQUENCE [LARGE SCALE GENOMIC DNA]</scope>
    <source>
        <strain evidence="1 2">DSM 25540</strain>
    </source>
</reference>
<organism evidence="1 2">
    <name type="scientific">Geomicrobium sediminis</name>
    <dbReference type="NCBI Taxonomy" id="1347788"/>
    <lineage>
        <taxon>Bacteria</taxon>
        <taxon>Bacillati</taxon>
        <taxon>Bacillota</taxon>
        <taxon>Bacilli</taxon>
        <taxon>Bacillales</taxon>
        <taxon>Geomicrobium</taxon>
    </lineage>
</organism>
<dbReference type="Proteomes" id="UP000741863">
    <property type="component" value="Unassembled WGS sequence"/>
</dbReference>
<sequence>MTDRLKVVHSRVNKAINKKINAAHTRNDSKEVMAYINGLMAARRIIKEEMEESE</sequence>
<keyword evidence="2" id="KW-1185">Reference proteome</keyword>
<protein>
    <submittedName>
        <fullName evidence="1">Uncharacterized protein</fullName>
    </submittedName>
</protein>
<gene>
    <name evidence="1" type="ORF">JOD17_002948</name>
</gene>
<proteinExistence type="predicted"/>
<accession>A0ABS2PF08</accession>
<dbReference type="EMBL" id="JAFBEC010000008">
    <property type="protein sequence ID" value="MBM7633852.1"/>
    <property type="molecule type" value="Genomic_DNA"/>
</dbReference>
<comment type="caution">
    <text evidence="1">The sequence shown here is derived from an EMBL/GenBank/DDBJ whole genome shotgun (WGS) entry which is preliminary data.</text>
</comment>
<evidence type="ECO:0000313" key="2">
    <source>
        <dbReference type="Proteomes" id="UP000741863"/>
    </source>
</evidence>
<evidence type="ECO:0000313" key="1">
    <source>
        <dbReference type="EMBL" id="MBM7633852.1"/>
    </source>
</evidence>
<dbReference type="RefSeq" id="WP_169963381.1">
    <property type="nucleotide sequence ID" value="NZ_JAFBEC010000008.1"/>
</dbReference>
<name>A0ABS2PF08_9BACL</name>